<evidence type="ECO:0000259" key="2">
    <source>
        <dbReference type="PROSITE" id="PS51371"/>
    </source>
</evidence>
<organism evidence="3 4">
    <name type="scientific">Neolewinella agarilytica</name>
    <dbReference type="NCBI Taxonomy" id="478744"/>
    <lineage>
        <taxon>Bacteria</taxon>
        <taxon>Pseudomonadati</taxon>
        <taxon>Bacteroidota</taxon>
        <taxon>Saprospiria</taxon>
        <taxon>Saprospirales</taxon>
        <taxon>Lewinellaceae</taxon>
        <taxon>Neolewinella</taxon>
    </lineage>
</organism>
<accession>A0A1H9N203</accession>
<reference evidence="4" key="1">
    <citation type="submission" date="2016-10" db="EMBL/GenBank/DDBJ databases">
        <authorList>
            <person name="Varghese N."/>
            <person name="Submissions S."/>
        </authorList>
    </citation>
    <scope>NUCLEOTIDE SEQUENCE [LARGE SCALE GENOMIC DNA]</scope>
    <source>
        <strain evidence="4">DSM 24740</strain>
    </source>
</reference>
<sequence length="641" mass="73092">MGEERVNVPTDESRTKFARHLLQDVQALEYMLKHGWFETETIRIGAEQEMCLVDKKTLKPKPKNMQVLKRLKEYPWATTEIARFNLECNLSPQEFTGRALRLMETENRAQLDVIVAAAKKSDALVVLTGILPTLRKFDLSLENLTPKPRYRALIEAIRAQSKSSKGFELRLTGIDELFISHDSPLMEACNTSYQVHLQVTPDTFAPLYNIAQAITAPVLAISANSPLVFGKRLWHESRIALFQQALDVRTTQDHMRQPEPRVSFGTDWLDKSIMEIYKEDIARFRVLLGAEVEENSLETIRQDGIPKLKALQVHNGTVYRWNRPCYGISDNGMPHLRIENRVIPAGPTVLDQVANSAFWLGTMIGMANKYKDIREHMSFADAKDNFVKAAQFGVDTELTWFNNKKYGCCDLILNELIPIAKEGLQSRGIVEEDIERYLGVIEARAKAHKTGARWLLQSFTKLSAEVNQDEGLTVITSAMIRNQMSEQPVHTWPLPDVSDLKAYQPVGLRVEEFMETDLFTVHEDDLLEMVANLMDWRKLRYVPVEDGRGCLTGLITTRTLLRYYTRRERPDAPEAGFVKVKDIMITSPKTIPPDTTIKDAMQVMRGEKLGCLPVIKNEELVGIITEMDFLRVSGRLIERMK</sequence>
<evidence type="ECO:0000313" key="3">
    <source>
        <dbReference type="EMBL" id="SER29928.1"/>
    </source>
</evidence>
<gene>
    <name evidence="3" type="ORF">SAMN05444359_13315</name>
</gene>
<dbReference type="OrthoDB" id="240589at2"/>
<keyword evidence="4" id="KW-1185">Reference proteome</keyword>
<evidence type="ECO:0000313" key="4">
    <source>
        <dbReference type="Proteomes" id="UP000199021"/>
    </source>
</evidence>
<evidence type="ECO:0000256" key="1">
    <source>
        <dbReference type="PROSITE-ProRule" id="PRU00703"/>
    </source>
</evidence>
<dbReference type="InterPro" id="IPR000644">
    <property type="entry name" value="CBS_dom"/>
</dbReference>
<dbReference type="GO" id="GO:0016879">
    <property type="term" value="F:ligase activity, forming carbon-nitrogen bonds"/>
    <property type="evidence" value="ECO:0007669"/>
    <property type="project" value="TreeGrafter"/>
</dbReference>
<dbReference type="SMART" id="SM00116">
    <property type="entry name" value="CBS"/>
    <property type="match status" value="2"/>
</dbReference>
<feature type="domain" description="CBS" evidence="2">
    <location>
        <begin position="514"/>
        <end position="572"/>
    </location>
</feature>
<dbReference type="InParanoid" id="A0A1H9N203"/>
<dbReference type="PROSITE" id="PS51371">
    <property type="entry name" value="CBS"/>
    <property type="match status" value="2"/>
</dbReference>
<dbReference type="Gene3D" id="3.10.580.10">
    <property type="entry name" value="CBS-domain"/>
    <property type="match status" value="1"/>
</dbReference>
<dbReference type="SUPFAM" id="SSF54631">
    <property type="entry name" value="CBS-domain pair"/>
    <property type="match status" value="1"/>
</dbReference>
<dbReference type="Gene3D" id="3.30.590.20">
    <property type="match status" value="1"/>
</dbReference>
<dbReference type="RefSeq" id="WP_090172692.1">
    <property type="nucleotide sequence ID" value="NZ_FOFB01000033.1"/>
</dbReference>
<dbReference type="AlphaFoldDB" id="A0A1H9N203"/>
<keyword evidence="1" id="KW-0129">CBS domain</keyword>
<dbReference type="InterPro" id="IPR006336">
    <property type="entry name" value="GCS2"/>
</dbReference>
<dbReference type="PANTHER" id="PTHR36510">
    <property type="entry name" value="GLUTAMATE--CYSTEINE LIGASE 2-RELATED"/>
    <property type="match status" value="1"/>
</dbReference>
<dbReference type="Pfam" id="PF00571">
    <property type="entry name" value="CBS"/>
    <property type="match status" value="2"/>
</dbReference>
<dbReference type="SUPFAM" id="SSF55931">
    <property type="entry name" value="Glutamine synthetase/guanido kinase"/>
    <property type="match status" value="1"/>
</dbReference>
<dbReference type="InterPro" id="IPR050141">
    <property type="entry name" value="GCL_type2/YbdK_subfam"/>
</dbReference>
<dbReference type="PANTHER" id="PTHR36510:SF3">
    <property type="entry name" value="CONSERVED PROTEIN"/>
    <property type="match status" value="1"/>
</dbReference>
<dbReference type="Proteomes" id="UP000199021">
    <property type="component" value="Unassembled WGS sequence"/>
</dbReference>
<dbReference type="EMBL" id="FOFB01000033">
    <property type="protein sequence ID" value="SER29928.1"/>
    <property type="molecule type" value="Genomic_DNA"/>
</dbReference>
<feature type="domain" description="CBS" evidence="2">
    <location>
        <begin position="584"/>
        <end position="639"/>
    </location>
</feature>
<name>A0A1H9N203_9BACT</name>
<proteinExistence type="predicted"/>
<dbReference type="Pfam" id="PF04107">
    <property type="entry name" value="GCS2"/>
    <property type="match status" value="1"/>
</dbReference>
<protein>
    <submittedName>
        <fullName evidence="3">CBS domain-containing protein</fullName>
    </submittedName>
</protein>
<dbReference type="STRING" id="478744.SAMN05444359_13315"/>
<dbReference type="InterPro" id="IPR014746">
    <property type="entry name" value="Gln_synth/guanido_kin_cat_dom"/>
</dbReference>
<dbReference type="InterPro" id="IPR046342">
    <property type="entry name" value="CBS_dom_sf"/>
</dbReference>